<evidence type="ECO:0000313" key="1">
    <source>
        <dbReference type="EMBL" id="GIX80005.1"/>
    </source>
</evidence>
<evidence type="ECO:0008006" key="3">
    <source>
        <dbReference type="Google" id="ProtNLM"/>
    </source>
</evidence>
<evidence type="ECO:0000313" key="2">
    <source>
        <dbReference type="Proteomes" id="UP001054945"/>
    </source>
</evidence>
<sequence length="316" mass="36031">MDWVRIGNGIDENSFGIVWRVQHEKSTRQKILPPERFLQHNIDSYVVQTVLPITNIPLSGGIALGQKHKETLEGLDKFIECAINDDDELEKEIEGSLEYTESIVLCKSRVNRYLGNLNKLQELSTLNLSNVTTEPERKLKTNTKLQRKSLDKFSGDICGFQEFWPQYEAAIHENQNLQYIEKFNYLKSLLTDSAATAISGLPLTLESYRKAVEILKDRFVKHTSAPTLNALTEVNCAFCNGKHKANSCDLNLEERKNSLRKQSKCFRCYKKFHIKSRSKAIHLKCSICKSKGHQNSLCSQTNSDNSTKEEKIVLSS</sequence>
<name>A0AAV4N599_CAEEX</name>
<dbReference type="AlphaFoldDB" id="A0AAV4N599"/>
<reference evidence="1 2" key="1">
    <citation type="submission" date="2021-06" db="EMBL/GenBank/DDBJ databases">
        <title>Caerostris extrusa draft genome.</title>
        <authorList>
            <person name="Kono N."/>
            <person name="Arakawa K."/>
        </authorList>
    </citation>
    <scope>NUCLEOTIDE SEQUENCE [LARGE SCALE GENOMIC DNA]</scope>
</reference>
<dbReference type="EMBL" id="BPLR01020561">
    <property type="protein sequence ID" value="GIX80005.1"/>
    <property type="molecule type" value="Genomic_DNA"/>
</dbReference>
<accession>A0AAV4N599</accession>
<dbReference type="Proteomes" id="UP001054945">
    <property type="component" value="Unassembled WGS sequence"/>
</dbReference>
<organism evidence="1 2">
    <name type="scientific">Caerostris extrusa</name>
    <name type="common">Bark spider</name>
    <name type="synonym">Caerostris bankana</name>
    <dbReference type="NCBI Taxonomy" id="172846"/>
    <lineage>
        <taxon>Eukaryota</taxon>
        <taxon>Metazoa</taxon>
        <taxon>Ecdysozoa</taxon>
        <taxon>Arthropoda</taxon>
        <taxon>Chelicerata</taxon>
        <taxon>Arachnida</taxon>
        <taxon>Araneae</taxon>
        <taxon>Araneomorphae</taxon>
        <taxon>Entelegynae</taxon>
        <taxon>Araneoidea</taxon>
        <taxon>Araneidae</taxon>
        <taxon>Caerostris</taxon>
    </lineage>
</organism>
<gene>
    <name evidence="1" type="primary">AVEN_17663_1</name>
    <name evidence="1" type="ORF">CEXT_777011</name>
</gene>
<dbReference type="Pfam" id="PF03564">
    <property type="entry name" value="DUF1759"/>
    <property type="match status" value="1"/>
</dbReference>
<dbReference type="InterPro" id="IPR005312">
    <property type="entry name" value="DUF1759"/>
</dbReference>
<proteinExistence type="predicted"/>
<protein>
    <recommendedName>
        <fullName evidence="3">Peptidase aspartic putative domain-containing protein</fullName>
    </recommendedName>
</protein>
<keyword evidence="2" id="KW-1185">Reference proteome</keyword>
<comment type="caution">
    <text evidence="1">The sequence shown here is derived from an EMBL/GenBank/DDBJ whole genome shotgun (WGS) entry which is preliminary data.</text>
</comment>